<dbReference type="NCBIfam" id="TIGR01395">
    <property type="entry name" value="FlgC"/>
    <property type="match status" value="1"/>
</dbReference>
<evidence type="ECO:0000256" key="2">
    <source>
        <dbReference type="ARBA" id="ARBA00009677"/>
    </source>
</evidence>
<dbReference type="EMBL" id="MFIX01000232">
    <property type="protein sequence ID" value="OGG00980.1"/>
    <property type="molecule type" value="Genomic_DNA"/>
</dbReference>
<dbReference type="Pfam" id="PF00460">
    <property type="entry name" value="Flg_bb_rod"/>
    <property type="match status" value="1"/>
</dbReference>
<evidence type="ECO:0000256" key="3">
    <source>
        <dbReference type="ARBA" id="ARBA00017941"/>
    </source>
</evidence>
<keyword evidence="4 6" id="KW-0975">Bacterial flagellum</keyword>
<proteinExistence type="inferred from homology"/>
<dbReference type="Proteomes" id="UP000179129">
    <property type="component" value="Unassembled WGS sequence"/>
</dbReference>
<keyword evidence="10" id="KW-0969">Cilium</keyword>
<dbReference type="InterPro" id="IPR006299">
    <property type="entry name" value="FlgC"/>
</dbReference>
<sequence>MSLERIFSSLNISATGLSAQRQRMDMIAQNIANAETTRTKQGGPYRRQIVVTSEAPATEFPKYVENKIHLQQTARDHFKDDPVRGQIPVPSGTGVVEIAQDPSPPRLVYDPTHPDANAQGYVAMPNISPISEMVDMISATRAYEANITALNASKDMTKKALEI</sequence>
<evidence type="ECO:0000256" key="1">
    <source>
        <dbReference type="ARBA" id="ARBA00004117"/>
    </source>
</evidence>
<evidence type="ECO:0000259" key="9">
    <source>
        <dbReference type="Pfam" id="PF06429"/>
    </source>
</evidence>
<feature type="region of interest" description="Disordered" evidence="7">
    <location>
        <begin position="80"/>
        <end position="103"/>
    </location>
</feature>
<dbReference type="AlphaFoldDB" id="A0A1F5YLB9"/>
<evidence type="ECO:0000256" key="5">
    <source>
        <dbReference type="ARBA" id="ARBA00025933"/>
    </source>
</evidence>
<evidence type="ECO:0000256" key="4">
    <source>
        <dbReference type="ARBA" id="ARBA00023143"/>
    </source>
</evidence>
<dbReference type="Pfam" id="PF06429">
    <property type="entry name" value="Flg_bbr_C"/>
    <property type="match status" value="1"/>
</dbReference>
<gene>
    <name evidence="10" type="ORF">A3F83_07475</name>
</gene>
<accession>A0A1F5YLB9</accession>
<dbReference type="GO" id="GO:0030694">
    <property type="term" value="C:bacterial-type flagellum basal body, rod"/>
    <property type="evidence" value="ECO:0007669"/>
    <property type="project" value="UniProtKB-UniRule"/>
</dbReference>
<dbReference type="STRING" id="1817867.A3F83_07475"/>
<dbReference type="PANTHER" id="PTHR30435:SF2">
    <property type="entry name" value="FLAGELLAR BASAL-BODY ROD PROTEIN FLGC"/>
    <property type="match status" value="1"/>
</dbReference>
<comment type="subcellular location">
    <subcellularLocation>
        <location evidence="1 6">Bacterial flagellum basal body</location>
    </subcellularLocation>
</comment>
<dbReference type="InterPro" id="IPR001444">
    <property type="entry name" value="Flag_bb_rod_N"/>
</dbReference>
<protein>
    <recommendedName>
        <fullName evidence="3 6">Flagellar basal-body rod protein FlgC</fullName>
    </recommendedName>
</protein>
<keyword evidence="10" id="KW-0282">Flagellum</keyword>
<organism evidence="10 11">
    <name type="scientific">Candidatus Glassbacteria bacterium RIFCSPLOWO2_12_FULL_58_11</name>
    <dbReference type="NCBI Taxonomy" id="1817867"/>
    <lineage>
        <taxon>Bacteria</taxon>
        <taxon>Candidatus Glassiibacteriota</taxon>
    </lineage>
</organism>
<name>A0A1F5YLB9_9BACT</name>
<comment type="caution">
    <text evidence="10">The sequence shown here is derived from an EMBL/GenBank/DDBJ whole genome shotgun (WGS) entry which is preliminary data.</text>
</comment>
<comment type="subunit">
    <text evidence="5 6">The basal body constitutes a major portion of the flagellar organelle and consists of four rings (L,P,S, and M) mounted on a central rod. The rod consists of about 26 subunits of FlgG in the distal portion, and FlgB, FlgC and FlgF are thought to build up the proximal portion of the rod with about 6 subunits each.</text>
</comment>
<dbReference type="InterPro" id="IPR010930">
    <property type="entry name" value="Flg_bb/hook_C_dom"/>
</dbReference>
<dbReference type="PANTHER" id="PTHR30435">
    <property type="entry name" value="FLAGELLAR PROTEIN"/>
    <property type="match status" value="1"/>
</dbReference>
<feature type="domain" description="Flagellar basal-body/hook protein C-terminal" evidence="9">
    <location>
        <begin position="118"/>
        <end position="162"/>
    </location>
</feature>
<reference evidence="10 11" key="1">
    <citation type="journal article" date="2016" name="Nat. Commun.">
        <title>Thousands of microbial genomes shed light on interconnected biogeochemical processes in an aquifer system.</title>
        <authorList>
            <person name="Anantharaman K."/>
            <person name="Brown C.T."/>
            <person name="Hug L.A."/>
            <person name="Sharon I."/>
            <person name="Castelle C.J."/>
            <person name="Probst A.J."/>
            <person name="Thomas B.C."/>
            <person name="Singh A."/>
            <person name="Wilkins M.J."/>
            <person name="Karaoz U."/>
            <person name="Brodie E.L."/>
            <person name="Williams K.H."/>
            <person name="Hubbard S.S."/>
            <person name="Banfield J.F."/>
        </authorList>
    </citation>
    <scope>NUCLEOTIDE SEQUENCE [LARGE SCALE GENOMIC DNA]</scope>
</reference>
<keyword evidence="10" id="KW-0966">Cell projection</keyword>
<dbReference type="GO" id="GO:0071978">
    <property type="term" value="P:bacterial-type flagellum-dependent swarming motility"/>
    <property type="evidence" value="ECO:0007669"/>
    <property type="project" value="TreeGrafter"/>
</dbReference>
<feature type="domain" description="Flagellar basal body rod protein N-terminal" evidence="8">
    <location>
        <begin position="10"/>
        <end position="38"/>
    </location>
</feature>
<comment type="similarity">
    <text evidence="2">Belongs to the flagella basal body rod proteins family.</text>
</comment>
<evidence type="ECO:0000259" key="8">
    <source>
        <dbReference type="Pfam" id="PF00460"/>
    </source>
</evidence>
<evidence type="ECO:0000256" key="7">
    <source>
        <dbReference type="SAM" id="MobiDB-lite"/>
    </source>
</evidence>
<evidence type="ECO:0000313" key="10">
    <source>
        <dbReference type="EMBL" id="OGG00980.1"/>
    </source>
</evidence>
<evidence type="ECO:0000313" key="11">
    <source>
        <dbReference type="Proteomes" id="UP000179129"/>
    </source>
</evidence>
<evidence type="ECO:0000256" key="6">
    <source>
        <dbReference type="RuleBase" id="RU362062"/>
    </source>
</evidence>